<comment type="function">
    <text evidence="7">Catalyzes the two successive C-2 and C-7 methylation reactions involved in the conversion of uroporphyrinogen III to precorrin-2 via the intermediate formation of precorrin-1. It is a step in the biosynthesis of both cobalamin (vitamin B12) and siroheme.</text>
</comment>
<dbReference type="HOGENOM" id="CLU_011276_6_0_3"/>
<dbReference type="InterPro" id="IPR050161">
    <property type="entry name" value="Siro_Cobalamin_biosynth"/>
</dbReference>
<evidence type="ECO:0000313" key="10">
    <source>
        <dbReference type="EMBL" id="ACL47147.1"/>
    </source>
</evidence>
<dbReference type="PANTHER" id="PTHR45790">
    <property type="entry name" value="SIROHEME SYNTHASE-RELATED"/>
    <property type="match status" value="1"/>
</dbReference>
<dbReference type="SUPFAM" id="SSF53790">
    <property type="entry name" value="Tetrapyrrole methylase"/>
    <property type="match status" value="1"/>
</dbReference>
<dbReference type="EC" id="2.1.1.107" evidence="1"/>
<dbReference type="Pfam" id="PF02602">
    <property type="entry name" value="HEM4"/>
    <property type="match status" value="1"/>
</dbReference>
<dbReference type="Pfam" id="PF00590">
    <property type="entry name" value="TP_methylase"/>
    <property type="match status" value="1"/>
</dbReference>
<sequence length="520" mass="56060">MQRQGKVYLVGAGPGGIENLTLQGQQLLSQADVVVYDALVDPQLLHLVPPNCLCLDASKRSGESTISQDQINHWLVQACQAGKQVVRLKSGDPLIFGRGMAEIQALQAAGCPFELVSGISSALAAPLLAGIPLTHPEWSRCFTVLTAHAPENLEWRALARMDTLVILMGGHRLAEICLHLQDYGRSPQTPVAVIRWAGRSDQQIWRGTLATITEQTKEADLSPAVIVVGQVASLSLISQTTPVSPLLQAPPLAGQTVLVTRATEQAGEFSDRLGQSGARVLEMPALEIGPPSSWQPLDAAIADLSQFDWLILTSANGVEAFIERLLAVGKDTRSLQGVQIAVVGRKTAACLAQKGLRPDFMPPDFIADALVSHFPDYEYLQGMRLLFPRVETGGRETLVSAFTAKGATVVEVPAYESRCPAAIAPPILTALQTRQVDIITFASSKTVQNFCALLKQATNSESEWQDWLQGVWIASIGPQTSKACQQLLGRVDVEAQEYTLAGLAEAIVDACRSGRRREEQ</sequence>
<accession>B8HME0</accession>
<keyword evidence="3 10" id="KW-0808">Transferase</keyword>
<dbReference type="InterPro" id="IPR006366">
    <property type="entry name" value="CobA/CysG_C"/>
</dbReference>
<dbReference type="Gene3D" id="3.40.50.10090">
    <property type="match status" value="2"/>
</dbReference>
<organism evidence="10">
    <name type="scientific">Cyanothece sp. (strain PCC 7425 / ATCC 29141)</name>
    <dbReference type="NCBI Taxonomy" id="395961"/>
    <lineage>
        <taxon>Bacteria</taxon>
        <taxon>Bacillati</taxon>
        <taxon>Cyanobacteriota</taxon>
        <taxon>Cyanophyceae</taxon>
        <taxon>Gomontiellales</taxon>
        <taxon>Cyanothecaceae</taxon>
        <taxon>Cyanothece</taxon>
    </lineage>
</organism>
<dbReference type="CDD" id="cd11642">
    <property type="entry name" value="SUMT"/>
    <property type="match status" value="1"/>
</dbReference>
<dbReference type="eggNOG" id="COG1587">
    <property type="taxonomic scope" value="Bacteria"/>
</dbReference>
<dbReference type="FunFam" id="3.40.1010.10:FF:000001">
    <property type="entry name" value="Siroheme synthase"/>
    <property type="match status" value="1"/>
</dbReference>
<dbReference type="EMBL" id="CP001344">
    <property type="protein sequence ID" value="ACL47147.1"/>
    <property type="molecule type" value="Genomic_DNA"/>
</dbReference>
<dbReference type="InterPro" id="IPR014777">
    <property type="entry name" value="4pyrrole_Mease_sub1"/>
</dbReference>
<dbReference type="InterPro" id="IPR035996">
    <property type="entry name" value="4pyrrol_Methylase_sf"/>
</dbReference>
<dbReference type="Gene3D" id="3.30.950.10">
    <property type="entry name" value="Methyltransferase, Cobalt-precorrin-4 Transmethylase, Domain 2"/>
    <property type="match status" value="1"/>
</dbReference>
<keyword evidence="5" id="KW-0627">Porphyrin biosynthesis</keyword>
<dbReference type="CDD" id="cd06578">
    <property type="entry name" value="HemD"/>
    <property type="match status" value="1"/>
</dbReference>
<dbReference type="InterPro" id="IPR014776">
    <property type="entry name" value="4pyrrole_Mease_sub2"/>
</dbReference>
<dbReference type="InterPro" id="IPR000878">
    <property type="entry name" value="4pyrrol_Mease"/>
</dbReference>
<evidence type="ECO:0000256" key="6">
    <source>
        <dbReference type="ARBA" id="ARBA00023444"/>
    </source>
</evidence>
<comment type="pathway">
    <text evidence="6">Porphyrin-containing compound metabolism.</text>
</comment>
<reference evidence="10" key="1">
    <citation type="submission" date="2009-01" db="EMBL/GenBank/DDBJ databases">
        <title>Complete sequence of chromosome Cyanothece sp. PCC 7425.</title>
        <authorList>
            <consortium name="US DOE Joint Genome Institute"/>
            <person name="Lucas S."/>
            <person name="Copeland A."/>
            <person name="Lapidus A."/>
            <person name="Glavina del Rio T."/>
            <person name="Dalin E."/>
            <person name="Tice H."/>
            <person name="Bruce D."/>
            <person name="Goodwin L."/>
            <person name="Pitluck S."/>
            <person name="Sims D."/>
            <person name="Meineke L."/>
            <person name="Brettin T."/>
            <person name="Detter J.C."/>
            <person name="Han C."/>
            <person name="Larimer F."/>
            <person name="Land M."/>
            <person name="Hauser L."/>
            <person name="Kyrpides N."/>
            <person name="Ovchinnikova G."/>
            <person name="Liberton M."/>
            <person name="Stoeckel J."/>
            <person name="Banerjee A."/>
            <person name="Singh A."/>
            <person name="Page L."/>
            <person name="Sato H."/>
            <person name="Zhao L."/>
            <person name="Sherman L."/>
            <person name="Pakrasi H."/>
            <person name="Richardson P."/>
        </authorList>
    </citation>
    <scope>NUCLEOTIDE SEQUENCE</scope>
    <source>
        <strain evidence="10">PCC 7425</strain>
    </source>
</reference>
<evidence type="ECO:0000256" key="3">
    <source>
        <dbReference type="ARBA" id="ARBA00022679"/>
    </source>
</evidence>
<dbReference type="GO" id="GO:0004852">
    <property type="term" value="F:uroporphyrinogen-III synthase activity"/>
    <property type="evidence" value="ECO:0007669"/>
    <property type="project" value="InterPro"/>
</dbReference>
<evidence type="ECO:0000256" key="5">
    <source>
        <dbReference type="ARBA" id="ARBA00023244"/>
    </source>
</evidence>
<dbReference type="InterPro" id="IPR036108">
    <property type="entry name" value="4pyrrol_syn_uPrphyn_synt_sf"/>
</dbReference>
<name>B8HME0_CYAP4</name>
<dbReference type="GO" id="GO:0019354">
    <property type="term" value="P:siroheme biosynthetic process"/>
    <property type="evidence" value="ECO:0007669"/>
    <property type="project" value="InterPro"/>
</dbReference>
<dbReference type="eggNOG" id="COG0007">
    <property type="taxonomic scope" value="Bacteria"/>
</dbReference>
<dbReference type="NCBIfam" id="NF004790">
    <property type="entry name" value="PRK06136.1"/>
    <property type="match status" value="1"/>
</dbReference>
<dbReference type="Gene3D" id="3.40.1010.10">
    <property type="entry name" value="Cobalt-precorrin-4 Transmethylase, Domain 1"/>
    <property type="match status" value="1"/>
</dbReference>
<protein>
    <recommendedName>
        <fullName evidence="1">uroporphyrinogen-III C-methyltransferase</fullName>
        <ecNumber evidence="1">2.1.1.107</ecNumber>
    </recommendedName>
</protein>
<dbReference type="AlphaFoldDB" id="B8HME0"/>
<dbReference type="FunFam" id="3.40.50.10090:FF:000001">
    <property type="entry name" value="Bifunctional uroporphyrinogen-III C-methyltransferase/uroporphyrinogen-III synthase"/>
    <property type="match status" value="1"/>
</dbReference>
<evidence type="ECO:0000256" key="1">
    <source>
        <dbReference type="ARBA" id="ARBA00012162"/>
    </source>
</evidence>
<gene>
    <name evidence="10" type="ordered locus">Cyan7425_4844</name>
</gene>
<dbReference type="GO" id="GO:0032259">
    <property type="term" value="P:methylation"/>
    <property type="evidence" value="ECO:0007669"/>
    <property type="project" value="UniProtKB-KW"/>
</dbReference>
<evidence type="ECO:0000259" key="9">
    <source>
        <dbReference type="Pfam" id="PF02602"/>
    </source>
</evidence>
<evidence type="ECO:0000259" key="8">
    <source>
        <dbReference type="Pfam" id="PF00590"/>
    </source>
</evidence>
<keyword evidence="4" id="KW-0949">S-adenosyl-L-methionine</keyword>
<keyword evidence="2 10" id="KW-0489">Methyltransferase</keyword>
<proteinExistence type="predicted"/>
<dbReference type="NCBIfam" id="TIGR01469">
    <property type="entry name" value="cobA_cysG_Cterm"/>
    <property type="match status" value="1"/>
</dbReference>
<feature type="domain" description="Tetrapyrrole biosynthesis uroporphyrinogen III synthase" evidence="9">
    <location>
        <begin position="268"/>
        <end position="504"/>
    </location>
</feature>
<dbReference type="GO" id="GO:0004851">
    <property type="term" value="F:uroporphyrin-III C-methyltransferase activity"/>
    <property type="evidence" value="ECO:0007669"/>
    <property type="project" value="UniProtKB-EC"/>
</dbReference>
<feature type="domain" description="Tetrapyrrole methylase" evidence="8">
    <location>
        <begin position="6"/>
        <end position="212"/>
    </location>
</feature>
<evidence type="ECO:0000256" key="2">
    <source>
        <dbReference type="ARBA" id="ARBA00022603"/>
    </source>
</evidence>
<dbReference type="STRING" id="395961.Cyan7425_4844"/>
<evidence type="ECO:0000256" key="7">
    <source>
        <dbReference type="ARBA" id="ARBA00054030"/>
    </source>
</evidence>
<dbReference type="SUPFAM" id="SSF69618">
    <property type="entry name" value="HemD-like"/>
    <property type="match status" value="1"/>
</dbReference>
<dbReference type="OrthoDB" id="9815856at2"/>
<evidence type="ECO:0000256" key="4">
    <source>
        <dbReference type="ARBA" id="ARBA00022691"/>
    </source>
</evidence>
<dbReference type="InterPro" id="IPR003754">
    <property type="entry name" value="4pyrrol_synth_uPrphyn_synth"/>
</dbReference>
<dbReference type="KEGG" id="cyn:Cyan7425_4844"/>
<dbReference type="PANTHER" id="PTHR45790:SF3">
    <property type="entry name" value="S-ADENOSYL-L-METHIONINE-DEPENDENT UROPORPHYRINOGEN III METHYLTRANSFERASE, CHLOROPLASTIC"/>
    <property type="match status" value="1"/>
</dbReference>